<feature type="region of interest" description="Disordered" evidence="1">
    <location>
        <begin position="20"/>
        <end position="39"/>
    </location>
</feature>
<evidence type="ECO:0000313" key="3">
    <source>
        <dbReference type="Proteomes" id="UP000784294"/>
    </source>
</evidence>
<dbReference type="EMBL" id="CAAALY010030292">
    <property type="protein sequence ID" value="VEL16897.1"/>
    <property type="molecule type" value="Genomic_DNA"/>
</dbReference>
<sequence>MKIFSNFFQTDLVRTLQEYKRRRHHHNQSQHAKSPSASEILSDAVPSEVGSIDNEIADLLLRGHSAWRRVLLSLDCSLIALNILAGPDMPRPVLMEELIEGIVNAAYRQLVATILPAPGYRY</sequence>
<dbReference type="AlphaFoldDB" id="A0A448WPE3"/>
<keyword evidence="3" id="KW-1185">Reference proteome</keyword>
<comment type="caution">
    <text evidence="2">The sequence shown here is derived from an EMBL/GenBank/DDBJ whole genome shotgun (WGS) entry which is preliminary data.</text>
</comment>
<organism evidence="2 3">
    <name type="scientific">Protopolystoma xenopodis</name>
    <dbReference type="NCBI Taxonomy" id="117903"/>
    <lineage>
        <taxon>Eukaryota</taxon>
        <taxon>Metazoa</taxon>
        <taxon>Spiralia</taxon>
        <taxon>Lophotrochozoa</taxon>
        <taxon>Platyhelminthes</taxon>
        <taxon>Monogenea</taxon>
        <taxon>Polyopisthocotylea</taxon>
        <taxon>Polystomatidea</taxon>
        <taxon>Polystomatidae</taxon>
        <taxon>Protopolystoma</taxon>
    </lineage>
</organism>
<protein>
    <submittedName>
        <fullName evidence="2">Uncharacterized protein</fullName>
    </submittedName>
</protein>
<feature type="compositionally biased region" description="Polar residues" evidence="1">
    <location>
        <begin position="29"/>
        <end position="39"/>
    </location>
</feature>
<gene>
    <name evidence="2" type="ORF">PXEA_LOCUS10337</name>
</gene>
<evidence type="ECO:0000313" key="2">
    <source>
        <dbReference type="EMBL" id="VEL16897.1"/>
    </source>
</evidence>
<name>A0A448WPE3_9PLAT</name>
<reference evidence="2" key="1">
    <citation type="submission" date="2018-11" db="EMBL/GenBank/DDBJ databases">
        <authorList>
            <consortium name="Pathogen Informatics"/>
        </authorList>
    </citation>
    <scope>NUCLEOTIDE SEQUENCE</scope>
</reference>
<dbReference type="Proteomes" id="UP000784294">
    <property type="component" value="Unassembled WGS sequence"/>
</dbReference>
<accession>A0A448WPE3</accession>
<evidence type="ECO:0000256" key="1">
    <source>
        <dbReference type="SAM" id="MobiDB-lite"/>
    </source>
</evidence>
<proteinExistence type="predicted"/>
<dbReference type="OrthoDB" id="6280959at2759"/>